<dbReference type="Proteomes" id="UP000078459">
    <property type="component" value="Unassembled WGS sequence"/>
</dbReference>
<dbReference type="PRINTS" id="PR01438">
    <property type="entry name" value="UNVRSLSTRESS"/>
</dbReference>
<keyword evidence="5" id="KW-1185">Reference proteome</keyword>
<reference evidence="4 5" key="2">
    <citation type="submission" date="2016-06" db="EMBL/GenBank/DDBJ databases">
        <title>Pedobacter psychrophilus sp. nov., isolated from Antarctic fragmentary rock.</title>
        <authorList>
            <person name="Svec P."/>
        </authorList>
    </citation>
    <scope>NUCLEOTIDE SEQUENCE [LARGE SCALE GENOMIC DNA]</scope>
    <source>
        <strain evidence="4 5">CCM 8644</strain>
    </source>
</reference>
<dbReference type="EMBL" id="LWHJ01000027">
    <property type="protein sequence ID" value="OAQ39611.1"/>
    <property type="molecule type" value="Genomic_DNA"/>
</dbReference>
<evidence type="ECO:0000256" key="1">
    <source>
        <dbReference type="ARBA" id="ARBA00008791"/>
    </source>
</evidence>
<proteinExistence type="inferred from homology"/>
<dbReference type="AlphaFoldDB" id="A0A179DF08"/>
<dbReference type="SUPFAM" id="SSF52402">
    <property type="entry name" value="Adenine nucleotide alpha hydrolases-like"/>
    <property type="match status" value="1"/>
</dbReference>
<evidence type="ECO:0000259" key="3">
    <source>
        <dbReference type="Pfam" id="PF00582"/>
    </source>
</evidence>
<organism evidence="4 5">
    <name type="scientific">Pedobacter psychrophilus</name>
    <dbReference type="NCBI Taxonomy" id="1826909"/>
    <lineage>
        <taxon>Bacteria</taxon>
        <taxon>Pseudomonadati</taxon>
        <taxon>Bacteroidota</taxon>
        <taxon>Sphingobacteriia</taxon>
        <taxon>Sphingobacteriales</taxon>
        <taxon>Sphingobacteriaceae</taxon>
        <taxon>Pedobacter</taxon>
    </lineage>
</organism>
<dbReference type="PANTHER" id="PTHR46268:SF6">
    <property type="entry name" value="UNIVERSAL STRESS PROTEIN UP12"/>
    <property type="match status" value="1"/>
</dbReference>
<dbReference type="Pfam" id="PF00582">
    <property type="entry name" value="Usp"/>
    <property type="match status" value="1"/>
</dbReference>
<dbReference type="InterPro" id="IPR006015">
    <property type="entry name" value="Universal_stress_UspA"/>
</dbReference>
<sequence length="154" mass="16849">MENLSSFEKILIAVDDSELSYNAAAYGFKLAHKLNAEVAIIHINEMPVVMNVTGDPILGDSGIIIPEVMDIQKDAAEKLLENLVLKFGKGLIVREYILVGDVTSEIIEIAKKYEASMIIMGTHGRKGFDHFISGSVAESVIRHAKCPVLIVPNK</sequence>
<comment type="subcellular location">
    <subcellularLocation>
        <location evidence="2">Cytoplasm</location>
    </subcellularLocation>
</comment>
<evidence type="ECO:0000313" key="5">
    <source>
        <dbReference type="Proteomes" id="UP000078459"/>
    </source>
</evidence>
<dbReference type="Gene3D" id="3.40.50.620">
    <property type="entry name" value="HUPs"/>
    <property type="match status" value="1"/>
</dbReference>
<dbReference type="PANTHER" id="PTHR46268">
    <property type="entry name" value="STRESS RESPONSE PROTEIN NHAX"/>
    <property type="match status" value="1"/>
</dbReference>
<reference evidence="4 5" key="1">
    <citation type="submission" date="2016-04" db="EMBL/GenBank/DDBJ databases">
        <authorList>
            <person name="Evans L.H."/>
            <person name="Alamgir A."/>
            <person name="Owens N."/>
            <person name="Weber N.D."/>
            <person name="Virtaneva K."/>
            <person name="Barbian K."/>
            <person name="Babar A."/>
            <person name="Rosenke K."/>
        </authorList>
    </citation>
    <scope>NUCLEOTIDE SEQUENCE [LARGE SCALE GENOMIC DNA]</scope>
    <source>
        <strain evidence="4 5">CCM 8644</strain>
    </source>
</reference>
<protein>
    <recommendedName>
        <fullName evidence="2">Universal stress protein</fullName>
    </recommendedName>
</protein>
<dbReference type="PIRSF" id="PIRSF006276">
    <property type="entry name" value="UspA"/>
    <property type="match status" value="1"/>
</dbReference>
<comment type="similarity">
    <text evidence="1 2">Belongs to the universal stress protein A family.</text>
</comment>
<dbReference type="CDD" id="cd00293">
    <property type="entry name" value="USP-like"/>
    <property type="match status" value="1"/>
</dbReference>
<accession>A0A179DF08</accession>
<feature type="domain" description="UspA" evidence="3">
    <location>
        <begin position="7"/>
        <end position="152"/>
    </location>
</feature>
<keyword evidence="2" id="KW-0963">Cytoplasm</keyword>
<dbReference type="GO" id="GO:0005737">
    <property type="term" value="C:cytoplasm"/>
    <property type="evidence" value="ECO:0007669"/>
    <property type="project" value="UniProtKB-SubCell"/>
</dbReference>
<comment type="caution">
    <text evidence="4">The sequence shown here is derived from an EMBL/GenBank/DDBJ whole genome shotgun (WGS) entry which is preliminary data.</text>
</comment>
<name>A0A179DF08_9SPHI</name>
<evidence type="ECO:0000313" key="4">
    <source>
        <dbReference type="EMBL" id="OAQ39611.1"/>
    </source>
</evidence>
<dbReference type="OrthoDB" id="9788959at2"/>
<dbReference type="InterPro" id="IPR006016">
    <property type="entry name" value="UspA"/>
</dbReference>
<dbReference type="RefSeq" id="WP_068822227.1">
    <property type="nucleotide sequence ID" value="NZ_LWHJ01000027.1"/>
</dbReference>
<gene>
    <name evidence="4" type="ORF">A5893_08450</name>
</gene>
<dbReference type="InterPro" id="IPR014729">
    <property type="entry name" value="Rossmann-like_a/b/a_fold"/>
</dbReference>
<evidence type="ECO:0000256" key="2">
    <source>
        <dbReference type="PIRNR" id="PIRNR006276"/>
    </source>
</evidence>
<dbReference type="STRING" id="1826909.A5893_08450"/>